<keyword evidence="8" id="KW-0482">Metalloprotease</keyword>
<dbReference type="GO" id="GO:0016020">
    <property type="term" value="C:membrane"/>
    <property type="evidence" value="ECO:0007669"/>
    <property type="project" value="UniProtKB-SubCell"/>
</dbReference>
<dbReference type="Pfam" id="PF02163">
    <property type="entry name" value="Peptidase_M50"/>
    <property type="match status" value="1"/>
</dbReference>
<gene>
    <name evidence="12" type="ORF">UFOPK1684_00315</name>
    <name evidence="13" type="ORF">UFOPK2158_00175</name>
</gene>
<keyword evidence="5" id="KW-0378">Hydrolase</keyword>
<dbReference type="GO" id="GO:0006508">
    <property type="term" value="P:proteolysis"/>
    <property type="evidence" value="ECO:0007669"/>
    <property type="project" value="UniProtKB-KW"/>
</dbReference>
<comment type="subcellular location">
    <subcellularLocation>
        <location evidence="2">Membrane</location>
        <topology evidence="2">Multi-pass membrane protein</topology>
    </subcellularLocation>
</comment>
<comment type="cofactor">
    <cofactor evidence="1">
        <name>Zn(2+)</name>
        <dbReference type="ChEBI" id="CHEBI:29105"/>
    </cofactor>
</comment>
<evidence type="ECO:0000259" key="11">
    <source>
        <dbReference type="PROSITE" id="PS50106"/>
    </source>
</evidence>
<evidence type="ECO:0000256" key="1">
    <source>
        <dbReference type="ARBA" id="ARBA00001947"/>
    </source>
</evidence>
<reference evidence="12" key="1">
    <citation type="submission" date="2020-05" db="EMBL/GenBank/DDBJ databases">
        <authorList>
            <person name="Chiriac C."/>
            <person name="Salcher M."/>
            <person name="Ghai R."/>
            <person name="Kavagutti S V."/>
        </authorList>
    </citation>
    <scope>NUCLEOTIDE SEQUENCE</scope>
</reference>
<keyword evidence="9 10" id="KW-0472">Membrane</keyword>
<feature type="domain" description="PDZ" evidence="11">
    <location>
        <begin position="180"/>
        <end position="244"/>
    </location>
</feature>
<evidence type="ECO:0000256" key="2">
    <source>
        <dbReference type="ARBA" id="ARBA00004141"/>
    </source>
</evidence>
<dbReference type="PROSITE" id="PS50106">
    <property type="entry name" value="PDZ"/>
    <property type="match status" value="1"/>
</dbReference>
<evidence type="ECO:0000256" key="6">
    <source>
        <dbReference type="ARBA" id="ARBA00022833"/>
    </source>
</evidence>
<dbReference type="EMBL" id="CAEZTM010000008">
    <property type="protein sequence ID" value="CAB4564181.1"/>
    <property type="molecule type" value="Genomic_DNA"/>
</dbReference>
<accession>A0A6J6DJC1</accession>
<dbReference type="InterPro" id="IPR041489">
    <property type="entry name" value="PDZ_6"/>
</dbReference>
<dbReference type="Pfam" id="PF17820">
    <property type="entry name" value="PDZ_6"/>
    <property type="match status" value="1"/>
</dbReference>
<dbReference type="Gene3D" id="2.30.42.10">
    <property type="match status" value="1"/>
</dbReference>
<evidence type="ECO:0000313" key="13">
    <source>
        <dbReference type="EMBL" id="CAB4635786.1"/>
    </source>
</evidence>
<dbReference type="CDD" id="cd06163">
    <property type="entry name" value="S2P-M50_PDZ_RseP-like"/>
    <property type="match status" value="1"/>
</dbReference>
<dbReference type="InterPro" id="IPR004387">
    <property type="entry name" value="Pept_M50_Zn"/>
</dbReference>
<evidence type="ECO:0000256" key="10">
    <source>
        <dbReference type="SAM" id="Phobius"/>
    </source>
</evidence>
<evidence type="ECO:0000256" key="8">
    <source>
        <dbReference type="ARBA" id="ARBA00023049"/>
    </source>
</evidence>
<dbReference type="AlphaFoldDB" id="A0A6J6DJC1"/>
<keyword evidence="6" id="KW-0862">Zinc</keyword>
<evidence type="ECO:0000256" key="3">
    <source>
        <dbReference type="ARBA" id="ARBA00022670"/>
    </source>
</evidence>
<protein>
    <submittedName>
        <fullName evidence="12">Unannotated protein</fullName>
    </submittedName>
</protein>
<feature type="transmembrane region" description="Helical" evidence="10">
    <location>
        <begin position="353"/>
        <end position="373"/>
    </location>
</feature>
<keyword evidence="4 10" id="KW-0812">Transmembrane</keyword>
<feature type="transmembrane region" description="Helical" evidence="10">
    <location>
        <begin position="412"/>
        <end position="433"/>
    </location>
</feature>
<dbReference type="EMBL" id="CAEZVY010000010">
    <property type="protein sequence ID" value="CAB4635786.1"/>
    <property type="molecule type" value="Genomic_DNA"/>
</dbReference>
<dbReference type="SUPFAM" id="SSF50156">
    <property type="entry name" value="PDZ domain-like"/>
    <property type="match status" value="1"/>
</dbReference>
<dbReference type="PANTHER" id="PTHR42837:SF2">
    <property type="entry name" value="MEMBRANE METALLOPROTEASE ARASP2, CHLOROPLASTIC-RELATED"/>
    <property type="match status" value="1"/>
</dbReference>
<dbReference type="GO" id="GO:0004222">
    <property type="term" value="F:metalloendopeptidase activity"/>
    <property type="evidence" value="ECO:0007669"/>
    <property type="project" value="InterPro"/>
</dbReference>
<organism evidence="12">
    <name type="scientific">freshwater metagenome</name>
    <dbReference type="NCBI Taxonomy" id="449393"/>
    <lineage>
        <taxon>unclassified sequences</taxon>
        <taxon>metagenomes</taxon>
        <taxon>ecological metagenomes</taxon>
    </lineage>
</organism>
<proteinExistence type="predicted"/>
<feature type="transmembrane region" description="Helical" evidence="10">
    <location>
        <begin position="6"/>
        <end position="24"/>
    </location>
</feature>
<evidence type="ECO:0000256" key="4">
    <source>
        <dbReference type="ARBA" id="ARBA00022692"/>
    </source>
</evidence>
<dbReference type="InterPro" id="IPR008915">
    <property type="entry name" value="Peptidase_M50"/>
</dbReference>
<dbReference type="InterPro" id="IPR036034">
    <property type="entry name" value="PDZ_sf"/>
</dbReference>
<name>A0A6J6DJC1_9ZZZZ</name>
<dbReference type="PANTHER" id="PTHR42837">
    <property type="entry name" value="REGULATOR OF SIGMA-E PROTEASE RSEP"/>
    <property type="match status" value="1"/>
</dbReference>
<dbReference type="InterPro" id="IPR001478">
    <property type="entry name" value="PDZ"/>
</dbReference>
<keyword evidence="7 10" id="KW-1133">Transmembrane helix</keyword>
<feature type="transmembrane region" description="Helical" evidence="10">
    <location>
        <begin position="128"/>
        <end position="153"/>
    </location>
</feature>
<evidence type="ECO:0000256" key="9">
    <source>
        <dbReference type="ARBA" id="ARBA00023136"/>
    </source>
</evidence>
<evidence type="ECO:0000256" key="7">
    <source>
        <dbReference type="ARBA" id="ARBA00022989"/>
    </source>
</evidence>
<evidence type="ECO:0000313" key="12">
    <source>
        <dbReference type="EMBL" id="CAB4564181.1"/>
    </source>
</evidence>
<keyword evidence="3" id="KW-0645">Protease</keyword>
<evidence type="ECO:0000256" key="5">
    <source>
        <dbReference type="ARBA" id="ARBA00022801"/>
    </source>
</evidence>
<sequence length="443" mass="46501">MESALLFTLGVLVVCVGLMLSIALHEWGHFAPAKKFGVYISQFMIGFGPTVFSRKKGDTEFGLKAIPLGGYVAMAGMYAPKTAGQAPETSTTGFLDRVVGDESRPEGLPDDAELAARSFYQLPLYKRIIIMLGGPVMNLLIAIVLYAVVLVGFGVPGLSLRVGSVSECVVPASESRSECLPGDPAAPGAAAGLLPGDLIVSINGVAMDEWISVTEVIRASPGNPVVLGIDRSGEILSLRVTPLLSERYAFDDSGQVLVDGEGNPVIEYVGFVGIGSAVENQSQPITAVLPAVWDNVVGVVRVIMTLPQRLVDVAEAAFGPAERDPNGPLSVVGVGRIAGEIASVDSLAVSDRIASLVGILASLNVALFVFNLVPLLPLDGGHVAVGIVDELRRKLYRLQGKADPGPVDARKLIPLTLVVIIVLASMSVLLMYADIVNPIKLFS</sequence>